<keyword evidence="3" id="KW-1185">Reference proteome</keyword>
<dbReference type="Proteomes" id="UP000834106">
    <property type="component" value="Chromosome 2"/>
</dbReference>
<organism evidence="2 3">
    <name type="scientific">Fraxinus pennsylvanica</name>
    <dbReference type="NCBI Taxonomy" id="56036"/>
    <lineage>
        <taxon>Eukaryota</taxon>
        <taxon>Viridiplantae</taxon>
        <taxon>Streptophyta</taxon>
        <taxon>Embryophyta</taxon>
        <taxon>Tracheophyta</taxon>
        <taxon>Spermatophyta</taxon>
        <taxon>Magnoliopsida</taxon>
        <taxon>eudicotyledons</taxon>
        <taxon>Gunneridae</taxon>
        <taxon>Pentapetalae</taxon>
        <taxon>asterids</taxon>
        <taxon>lamiids</taxon>
        <taxon>Lamiales</taxon>
        <taxon>Oleaceae</taxon>
        <taxon>Oleeae</taxon>
        <taxon>Fraxinus</taxon>
    </lineage>
</organism>
<feature type="domain" description="DUF3700" evidence="1">
    <location>
        <begin position="2"/>
        <end position="102"/>
    </location>
</feature>
<evidence type="ECO:0000259" key="1">
    <source>
        <dbReference type="Pfam" id="PF12481"/>
    </source>
</evidence>
<evidence type="ECO:0000313" key="3">
    <source>
        <dbReference type="Proteomes" id="UP000834106"/>
    </source>
</evidence>
<dbReference type="EMBL" id="OU503037">
    <property type="protein sequence ID" value="CAI9756510.1"/>
    <property type="molecule type" value="Genomic_DNA"/>
</dbReference>
<protein>
    <recommendedName>
        <fullName evidence="1">DUF3700 domain-containing protein</fullName>
    </recommendedName>
</protein>
<name>A0AAD1YV45_9LAMI</name>
<dbReference type="InterPro" id="IPR024286">
    <property type="entry name" value="DUF3700"/>
</dbReference>
<dbReference type="AlphaFoldDB" id="A0AAD1YV45"/>
<proteinExistence type="predicted"/>
<gene>
    <name evidence="2" type="ORF">FPE_LOCUS3940</name>
</gene>
<accession>A0AAD1YV45</accession>
<sequence length="137" mass="15106">MLAIFKNGLVNPPKELNSPSSFDACGRIKSTEDTSKVFLASHPTNGFSIRFVDKALLAYAPPQKPIIANQKLCRSVNDINCISRGVKTSRPNLTSNMGYQKVEMMACLWLKLIGPSVIRAQSLPIKSFKILKVVLDL</sequence>
<evidence type="ECO:0000313" key="2">
    <source>
        <dbReference type="EMBL" id="CAI9756510.1"/>
    </source>
</evidence>
<reference evidence="2" key="1">
    <citation type="submission" date="2023-05" db="EMBL/GenBank/DDBJ databases">
        <authorList>
            <person name="Huff M."/>
        </authorList>
    </citation>
    <scope>NUCLEOTIDE SEQUENCE</scope>
</reference>
<dbReference type="Pfam" id="PF12481">
    <property type="entry name" value="DUF3700"/>
    <property type="match status" value="1"/>
</dbReference>